<accession>A0A897ND80</accession>
<name>A0A897ND80_9EURY</name>
<protein>
    <submittedName>
        <fullName evidence="1">Membrane-associated phospholipid phosphatase</fullName>
    </submittedName>
</protein>
<dbReference type="AlphaFoldDB" id="A0A897ND80"/>
<dbReference type="Proteomes" id="UP000662973">
    <property type="component" value="Chromosome"/>
</dbReference>
<organism evidence="1 2">
    <name type="scientific">Halapricum desulfuricans</name>
    <dbReference type="NCBI Taxonomy" id="2841257"/>
    <lineage>
        <taxon>Archaea</taxon>
        <taxon>Methanobacteriati</taxon>
        <taxon>Methanobacteriota</taxon>
        <taxon>Stenosarchaea group</taxon>
        <taxon>Halobacteria</taxon>
        <taxon>Halobacteriales</taxon>
        <taxon>Haloarculaceae</taxon>
        <taxon>Halapricum</taxon>
    </lineage>
</organism>
<evidence type="ECO:0000313" key="2">
    <source>
        <dbReference type="Proteomes" id="UP000662973"/>
    </source>
</evidence>
<gene>
    <name evidence="1" type="primary">pgpB4</name>
    <name evidence="1" type="ORF">HSR122_2020</name>
</gene>
<evidence type="ECO:0000313" key="1">
    <source>
        <dbReference type="EMBL" id="QSG09405.1"/>
    </source>
</evidence>
<reference evidence="1 2" key="1">
    <citation type="submission" date="2020-11" db="EMBL/GenBank/DDBJ databases">
        <title>Carbohydrate-dependent, anaerobic sulfur respiration: A novel catabolism in halophilic archaea.</title>
        <authorList>
            <person name="Sorokin D.Y."/>
            <person name="Messina E."/>
            <person name="Smedile F."/>
            <person name="La Cono V."/>
            <person name="Hallsworth J.E."/>
            <person name="Yakimov M.M."/>
        </authorList>
    </citation>
    <scope>NUCLEOTIDE SEQUENCE [LARGE SCALE GENOMIC DNA]</scope>
    <source>
        <strain evidence="1 2">HSR12-2</strain>
    </source>
</reference>
<dbReference type="EMBL" id="CP064788">
    <property type="protein sequence ID" value="QSG09405.1"/>
    <property type="molecule type" value="Genomic_DNA"/>
</dbReference>
<proteinExistence type="predicted"/>
<keyword evidence="2" id="KW-1185">Reference proteome</keyword>
<sequence length="44" mass="5515">MRRHLRRHACDARREKWRDNVPHVTHPDRDIHLRDPCRLHLTEL</sequence>
<dbReference type="KEGG" id="hds:HSR122_2020"/>